<dbReference type="Pfam" id="PF07179">
    <property type="entry name" value="SseB"/>
    <property type="match status" value="1"/>
</dbReference>
<feature type="domain" description="SseB protein C-terminal" evidence="3">
    <location>
        <begin position="196"/>
        <end position="304"/>
    </location>
</feature>
<organism evidence="4 5">
    <name type="scientific">Streptomyces flavofungini</name>
    <dbReference type="NCBI Taxonomy" id="68200"/>
    <lineage>
        <taxon>Bacteria</taxon>
        <taxon>Bacillati</taxon>
        <taxon>Actinomycetota</taxon>
        <taxon>Actinomycetes</taxon>
        <taxon>Kitasatosporales</taxon>
        <taxon>Streptomycetaceae</taxon>
        <taxon>Streptomyces</taxon>
    </lineage>
</organism>
<protein>
    <submittedName>
        <fullName evidence="4">Enhanced serine sensitivity protein SseB C-terminal domain-containing protein</fullName>
    </submittedName>
</protein>
<feature type="region of interest" description="Disordered" evidence="1">
    <location>
        <begin position="1"/>
        <end position="66"/>
    </location>
</feature>
<gene>
    <name evidence="4" type="ORF">JGB26_04205</name>
</gene>
<evidence type="ECO:0000259" key="2">
    <source>
        <dbReference type="Pfam" id="PF07179"/>
    </source>
</evidence>
<comment type="caution">
    <text evidence="4">The sequence shown here is derived from an EMBL/GenBank/DDBJ whole genome shotgun (WGS) entry which is preliminary data.</text>
</comment>
<name>A0ABS0WZT4_9ACTN</name>
<accession>A0ABS0WZT4</accession>
<evidence type="ECO:0000313" key="5">
    <source>
        <dbReference type="Proteomes" id="UP000634780"/>
    </source>
</evidence>
<dbReference type="EMBL" id="JAEKOZ010000002">
    <property type="protein sequence ID" value="MBJ3806326.1"/>
    <property type="molecule type" value="Genomic_DNA"/>
</dbReference>
<evidence type="ECO:0000313" key="4">
    <source>
        <dbReference type="EMBL" id="MBJ3806326.1"/>
    </source>
</evidence>
<reference evidence="4 5" key="1">
    <citation type="submission" date="2020-12" db="EMBL/GenBank/DDBJ databases">
        <title>Streptomyces typhae sp. nov., a novel endophytic actinomycete isolated from the root of cattail pollen (Typha angustifolia L.).</title>
        <authorList>
            <person name="Peng C."/>
            <person name="Liu C."/>
        </authorList>
    </citation>
    <scope>NUCLEOTIDE SEQUENCE [LARGE SCALE GENOMIC DNA]</scope>
    <source>
        <strain evidence="4 5">JCM 4753</strain>
    </source>
</reference>
<evidence type="ECO:0000256" key="1">
    <source>
        <dbReference type="SAM" id="MobiDB-lite"/>
    </source>
</evidence>
<keyword evidence="5" id="KW-1185">Reference proteome</keyword>
<dbReference type="RefSeq" id="WP_190114202.1">
    <property type="nucleotide sequence ID" value="NZ_BMVR01000002.1"/>
</dbReference>
<evidence type="ECO:0000259" key="3">
    <source>
        <dbReference type="Pfam" id="PF14581"/>
    </source>
</evidence>
<dbReference type="InterPro" id="IPR009839">
    <property type="entry name" value="SseB_N"/>
</dbReference>
<sequence length="307" mass="32743">MNYPGEYPGDTPGGIPAQPHPNQHPQAQPNQHPQGYPPPQGHAHPQAQPHPHPDPHPHPHPHGGWPANELEEVLAASLGAPPSDAVGARIVETLGRGRVWIPLPSGGGPDSGTLDLPTLEIDGQAYVPVFTSEQQFQQVTGGRMSWTVAPAVEFARGLQPQLGIVLNPEGTVAVPLPPPAVAALCQVGRTELDGPTTGGRVRLFEPDWKEDPVDFLGAASREFQATGVVLTARRCLASVEGEDPTLFVGVELSSWEGDAREAPMQALARALTAFPPPWPVNLVLLDAAQDPVSDWLRAHVRPFYASH</sequence>
<feature type="compositionally biased region" description="Low complexity" evidence="1">
    <location>
        <begin position="16"/>
        <end position="34"/>
    </location>
</feature>
<feature type="domain" description="SseB protein N-terminal" evidence="2">
    <location>
        <begin position="70"/>
        <end position="183"/>
    </location>
</feature>
<proteinExistence type="predicted"/>
<dbReference type="Proteomes" id="UP000634780">
    <property type="component" value="Unassembled WGS sequence"/>
</dbReference>
<dbReference type="InterPro" id="IPR027945">
    <property type="entry name" value="SseB_C"/>
</dbReference>
<dbReference type="Pfam" id="PF14581">
    <property type="entry name" value="SseB_C"/>
    <property type="match status" value="1"/>
</dbReference>